<keyword evidence="2" id="KW-1185">Reference proteome</keyword>
<dbReference type="AlphaFoldDB" id="A0A4Q1D4P2"/>
<dbReference type="RefSeq" id="WP_129004473.1">
    <property type="nucleotide sequence ID" value="NZ_SDHZ01000002.1"/>
</dbReference>
<proteinExistence type="predicted"/>
<sequence>MIKQLLLVAATVVALASCSVKEDIHLHGDNSIDRNMLMHLDTITANKLKGLLAMAGQPQSLSFDTLAMAWDSVGAVFERLPINNQDVKILFSRWNRNSSSGSVRFSMPSLEAYNQFSSVHLKTPDEIRNQVPFGGPQEQQIHWKGKDTLLIQLDNNKSANGQTGMSEADMKQGMALLKSMFGIASIMTYDAVFHLPRVAKSVSGPGATLSAGGSAVNITKNLEDVMGDGGAEVITVVF</sequence>
<organism evidence="1 2">
    <name type="scientific">Filimonas effusa</name>
    <dbReference type="NCBI Taxonomy" id="2508721"/>
    <lineage>
        <taxon>Bacteria</taxon>
        <taxon>Pseudomonadati</taxon>
        <taxon>Bacteroidota</taxon>
        <taxon>Chitinophagia</taxon>
        <taxon>Chitinophagales</taxon>
        <taxon>Chitinophagaceae</taxon>
        <taxon>Filimonas</taxon>
    </lineage>
</organism>
<name>A0A4Q1D4P2_9BACT</name>
<dbReference type="EMBL" id="SDHZ01000002">
    <property type="protein sequence ID" value="RXK83420.1"/>
    <property type="molecule type" value="Genomic_DNA"/>
</dbReference>
<comment type="caution">
    <text evidence="1">The sequence shown here is derived from an EMBL/GenBank/DDBJ whole genome shotgun (WGS) entry which is preliminary data.</text>
</comment>
<reference evidence="1 2" key="1">
    <citation type="submission" date="2019-01" db="EMBL/GenBank/DDBJ databases">
        <title>Filimonas sp. strain TTM-71.</title>
        <authorList>
            <person name="Chen W.-M."/>
        </authorList>
    </citation>
    <scope>NUCLEOTIDE SEQUENCE [LARGE SCALE GENOMIC DNA]</scope>
    <source>
        <strain evidence="1 2">TTM-71</strain>
    </source>
</reference>
<dbReference type="PROSITE" id="PS51257">
    <property type="entry name" value="PROKAR_LIPOPROTEIN"/>
    <property type="match status" value="1"/>
</dbReference>
<evidence type="ECO:0000313" key="2">
    <source>
        <dbReference type="Proteomes" id="UP000290545"/>
    </source>
</evidence>
<dbReference type="Proteomes" id="UP000290545">
    <property type="component" value="Unassembled WGS sequence"/>
</dbReference>
<dbReference type="OrthoDB" id="664460at2"/>
<evidence type="ECO:0008006" key="3">
    <source>
        <dbReference type="Google" id="ProtNLM"/>
    </source>
</evidence>
<protein>
    <recommendedName>
        <fullName evidence="3">Lipoprotein</fullName>
    </recommendedName>
</protein>
<evidence type="ECO:0000313" key="1">
    <source>
        <dbReference type="EMBL" id="RXK83420.1"/>
    </source>
</evidence>
<gene>
    <name evidence="1" type="ORF">ESB13_15095</name>
</gene>
<accession>A0A4Q1D4P2</accession>